<keyword evidence="3" id="KW-1185">Reference proteome</keyword>
<evidence type="ECO:0000256" key="1">
    <source>
        <dbReference type="SAM" id="Phobius"/>
    </source>
</evidence>
<feature type="transmembrane region" description="Helical" evidence="1">
    <location>
        <begin position="73"/>
        <end position="94"/>
    </location>
</feature>
<keyword evidence="1" id="KW-1133">Transmembrane helix</keyword>
<protein>
    <submittedName>
        <fullName evidence="2">Uncharacterized protein</fullName>
    </submittedName>
</protein>
<dbReference type="EMBL" id="BNEC01000005">
    <property type="protein sequence ID" value="GHI68899.1"/>
    <property type="molecule type" value="Genomic_DNA"/>
</dbReference>
<dbReference type="Proteomes" id="UP000613974">
    <property type="component" value="Unassembled WGS sequence"/>
</dbReference>
<keyword evidence="1" id="KW-0472">Membrane</keyword>
<comment type="caution">
    <text evidence="2">The sequence shown here is derived from an EMBL/GenBank/DDBJ whole genome shotgun (WGS) entry which is preliminary data.</text>
</comment>
<feature type="transmembrane region" description="Helical" evidence="1">
    <location>
        <begin position="41"/>
        <end position="61"/>
    </location>
</feature>
<keyword evidence="1" id="KW-0812">Transmembrane</keyword>
<dbReference type="GeneID" id="95587226"/>
<organism evidence="2 3">
    <name type="scientific">Streptomyces nojiriensis</name>
    <dbReference type="NCBI Taxonomy" id="66374"/>
    <lineage>
        <taxon>Bacteria</taxon>
        <taxon>Bacillati</taxon>
        <taxon>Actinomycetota</taxon>
        <taxon>Actinomycetes</taxon>
        <taxon>Kitasatosporales</taxon>
        <taxon>Streptomycetaceae</taxon>
        <taxon>Streptomyces</taxon>
    </lineage>
</organism>
<proteinExistence type="predicted"/>
<sequence>MNNSLAAEHSNDTRQTPTWSPMVVLTGAACAALRFGGVWSWWALLWAPLLAATVGFMIHQWRVLARNHWRMGIIEWLLLTVAHLGCLAAVGLIIGL</sequence>
<accession>A0ABQ3SLC9</accession>
<name>A0ABQ3SLC9_9ACTN</name>
<evidence type="ECO:0000313" key="3">
    <source>
        <dbReference type="Proteomes" id="UP000613974"/>
    </source>
</evidence>
<evidence type="ECO:0000313" key="2">
    <source>
        <dbReference type="EMBL" id="GHI68899.1"/>
    </source>
</evidence>
<gene>
    <name evidence="2" type="ORF">Snoj_28170</name>
</gene>
<dbReference type="RefSeq" id="WP_189748489.1">
    <property type="nucleotide sequence ID" value="NZ_BMRL01000046.1"/>
</dbReference>
<reference evidence="3" key="1">
    <citation type="submission" date="2023-07" db="EMBL/GenBank/DDBJ databases">
        <title>Whole genome shotgun sequence of Streptomyces nojiriensis NBRC 13794.</title>
        <authorList>
            <person name="Komaki H."/>
            <person name="Tamura T."/>
        </authorList>
    </citation>
    <scope>NUCLEOTIDE SEQUENCE [LARGE SCALE GENOMIC DNA]</scope>
    <source>
        <strain evidence="3">NBRC 13794</strain>
    </source>
</reference>